<evidence type="ECO:0000313" key="1">
    <source>
        <dbReference type="EMBL" id="CAB4900948.1"/>
    </source>
</evidence>
<name>A0A6J7G3N9_9ZZZZ</name>
<accession>A0A6J7G3N9</accession>
<gene>
    <name evidence="1" type="ORF">UFOPK3495_00953</name>
</gene>
<sequence length="258" mass="28522">MDPFDRSAADSGEVRQVFQSLAIWTLRDQGWSSRQIATAFDMTSEQVQLILESVDEDPDPTLPLSAPTPDALPDWLRTHPGASARDAQLALGLSDAQLSADMTDEVRRLAIRVREGEYSQVYSDEDIYAALRRAWDVVKGNSTGLSYDKYRELVSSGQIDGPSAPRILQRFGTWITAAGLAGVPTGARPNRTYESAWTDEEILKHVADYLHDSTTSGSYAGWDDWKKVNAPSAPSGPTLRNRIGSWSDIKRRALVIRP</sequence>
<organism evidence="1">
    <name type="scientific">freshwater metagenome</name>
    <dbReference type="NCBI Taxonomy" id="449393"/>
    <lineage>
        <taxon>unclassified sequences</taxon>
        <taxon>metagenomes</taxon>
        <taxon>ecological metagenomes</taxon>
    </lineage>
</organism>
<protein>
    <submittedName>
        <fullName evidence="1">Unannotated protein</fullName>
    </submittedName>
</protein>
<proteinExistence type="predicted"/>
<dbReference type="AlphaFoldDB" id="A0A6J7G3N9"/>
<reference evidence="1" key="1">
    <citation type="submission" date="2020-05" db="EMBL/GenBank/DDBJ databases">
        <authorList>
            <person name="Chiriac C."/>
            <person name="Salcher M."/>
            <person name="Ghai R."/>
            <person name="Kavagutti S V."/>
        </authorList>
    </citation>
    <scope>NUCLEOTIDE SEQUENCE</scope>
</reference>
<dbReference type="EMBL" id="CAFBMC010000047">
    <property type="protein sequence ID" value="CAB4900948.1"/>
    <property type="molecule type" value="Genomic_DNA"/>
</dbReference>